<dbReference type="GO" id="GO:0043335">
    <property type="term" value="P:protein unfolding"/>
    <property type="evidence" value="ECO:0007669"/>
    <property type="project" value="TreeGrafter"/>
</dbReference>
<dbReference type="GO" id="GO:0005737">
    <property type="term" value="C:cytoplasm"/>
    <property type="evidence" value="ECO:0007669"/>
    <property type="project" value="UniProtKB-SubCell"/>
</dbReference>
<feature type="domain" description="Trigger factor C-terminal" evidence="12">
    <location>
        <begin position="171"/>
        <end position="320"/>
    </location>
</feature>
<organism evidence="13 14">
    <name type="scientific">Candidatus Wolfebacteria bacterium RIFCSPHIGHO2_01_FULL_48_22</name>
    <dbReference type="NCBI Taxonomy" id="1802555"/>
    <lineage>
        <taxon>Bacteria</taxon>
        <taxon>Candidatus Wolfeibacteriota</taxon>
    </lineage>
</organism>
<evidence type="ECO:0000256" key="2">
    <source>
        <dbReference type="ARBA" id="ARBA00004496"/>
    </source>
</evidence>
<dbReference type="InterPro" id="IPR008881">
    <property type="entry name" value="Trigger_fac_ribosome-bd_bac"/>
</dbReference>
<evidence type="ECO:0000259" key="12">
    <source>
        <dbReference type="Pfam" id="PF05698"/>
    </source>
</evidence>
<feature type="domain" description="Trigger factor ribosome-binding bacterial" evidence="11">
    <location>
        <begin position="16"/>
        <end position="154"/>
    </location>
</feature>
<evidence type="ECO:0000256" key="6">
    <source>
        <dbReference type="ARBA" id="ARBA00023110"/>
    </source>
</evidence>
<evidence type="ECO:0000256" key="5">
    <source>
        <dbReference type="ARBA" id="ARBA00016902"/>
    </source>
</evidence>
<keyword evidence="7" id="KW-0143">Chaperone</keyword>
<evidence type="ECO:0000313" key="14">
    <source>
        <dbReference type="Proteomes" id="UP000177029"/>
    </source>
</evidence>
<keyword evidence="8" id="KW-0413">Isomerase</keyword>
<dbReference type="GO" id="GO:0043022">
    <property type="term" value="F:ribosome binding"/>
    <property type="evidence" value="ECO:0007669"/>
    <property type="project" value="TreeGrafter"/>
</dbReference>
<evidence type="ECO:0000256" key="9">
    <source>
        <dbReference type="ARBA" id="ARBA00029986"/>
    </source>
</evidence>
<dbReference type="STRING" id="1802555.A2755_02160"/>
<dbReference type="EC" id="5.2.1.8" evidence="4"/>
<reference evidence="13 14" key="1">
    <citation type="journal article" date="2016" name="Nat. Commun.">
        <title>Thousands of microbial genomes shed light on interconnected biogeochemical processes in an aquifer system.</title>
        <authorList>
            <person name="Anantharaman K."/>
            <person name="Brown C.T."/>
            <person name="Hug L.A."/>
            <person name="Sharon I."/>
            <person name="Castelle C.J."/>
            <person name="Probst A.J."/>
            <person name="Thomas B.C."/>
            <person name="Singh A."/>
            <person name="Wilkins M.J."/>
            <person name="Karaoz U."/>
            <person name="Brodie E.L."/>
            <person name="Williams K.H."/>
            <person name="Hubbard S.S."/>
            <person name="Banfield J.F."/>
        </authorList>
    </citation>
    <scope>NUCLEOTIDE SEQUENCE [LARGE SCALE GENOMIC DNA]</scope>
</reference>
<dbReference type="PANTHER" id="PTHR30560:SF3">
    <property type="entry name" value="TRIGGER FACTOR-LIKE PROTEIN TIG, CHLOROPLASTIC"/>
    <property type="match status" value="1"/>
</dbReference>
<dbReference type="GO" id="GO:0044183">
    <property type="term" value="F:protein folding chaperone"/>
    <property type="evidence" value="ECO:0007669"/>
    <property type="project" value="TreeGrafter"/>
</dbReference>
<comment type="similarity">
    <text evidence="3">Belongs to the FKBP-type PPIase family. Tig subfamily.</text>
</comment>
<evidence type="ECO:0000256" key="1">
    <source>
        <dbReference type="ARBA" id="ARBA00000971"/>
    </source>
</evidence>
<dbReference type="Gene3D" id="3.30.70.1050">
    <property type="entry name" value="Trigger factor ribosome-binding domain"/>
    <property type="match status" value="1"/>
</dbReference>
<dbReference type="Gene3D" id="1.10.3120.10">
    <property type="entry name" value="Trigger factor, C-terminal domain"/>
    <property type="match status" value="1"/>
</dbReference>
<dbReference type="SUPFAM" id="SSF102735">
    <property type="entry name" value="Trigger factor ribosome-binding domain"/>
    <property type="match status" value="1"/>
</dbReference>
<proteinExistence type="inferred from homology"/>
<dbReference type="Pfam" id="PF05697">
    <property type="entry name" value="Trigger_N"/>
    <property type="match status" value="1"/>
</dbReference>
<evidence type="ECO:0000256" key="3">
    <source>
        <dbReference type="ARBA" id="ARBA00005464"/>
    </source>
</evidence>
<dbReference type="GO" id="GO:0003755">
    <property type="term" value="F:peptidyl-prolyl cis-trans isomerase activity"/>
    <property type="evidence" value="ECO:0007669"/>
    <property type="project" value="UniProtKB-KW"/>
</dbReference>
<evidence type="ECO:0000259" key="11">
    <source>
        <dbReference type="Pfam" id="PF05697"/>
    </source>
</evidence>
<evidence type="ECO:0000313" key="13">
    <source>
        <dbReference type="EMBL" id="OGM91188.1"/>
    </source>
</evidence>
<dbReference type="InterPro" id="IPR005215">
    <property type="entry name" value="Trig_fac"/>
</dbReference>
<keyword evidence="6" id="KW-0697">Rotamase</keyword>
<name>A0A1F8DTP5_9BACT</name>
<dbReference type="AlphaFoldDB" id="A0A1F8DTP5"/>
<dbReference type="Proteomes" id="UP000177029">
    <property type="component" value="Unassembled WGS sequence"/>
</dbReference>
<evidence type="ECO:0000256" key="8">
    <source>
        <dbReference type="ARBA" id="ARBA00023235"/>
    </source>
</evidence>
<protein>
    <recommendedName>
        <fullName evidence="5">Trigger factor</fullName>
        <ecNumber evidence="4">5.2.1.8</ecNumber>
    </recommendedName>
    <alternativeName>
        <fullName evidence="9">PPIase</fullName>
    </alternativeName>
</protein>
<feature type="compositionally biased region" description="Basic and acidic residues" evidence="10">
    <location>
        <begin position="162"/>
        <end position="191"/>
    </location>
</feature>
<dbReference type="InterPro" id="IPR008880">
    <property type="entry name" value="Trigger_fac_C"/>
</dbReference>
<dbReference type="InterPro" id="IPR036611">
    <property type="entry name" value="Trigger_fac_ribosome-bd_sf"/>
</dbReference>
<dbReference type="InterPro" id="IPR037041">
    <property type="entry name" value="Trigger_fac_C_sf"/>
</dbReference>
<dbReference type="PANTHER" id="PTHR30560">
    <property type="entry name" value="TRIGGER FACTOR CHAPERONE AND PEPTIDYL-PROLYL CIS/TRANS ISOMERASE"/>
    <property type="match status" value="1"/>
</dbReference>
<feature type="region of interest" description="Disordered" evidence="10">
    <location>
        <begin position="155"/>
        <end position="192"/>
    </location>
</feature>
<evidence type="ECO:0000256" key="4">
    <source>
        <dbReference type="ARBA" id="ARBA00013194"/>
    </source>
</evidence>
<evidence type="ECO:0000256" key="10">
    <source>
        <dbReference type="SAM" id="MobiDB-lite"/>
    </source>
</evidence>
<evidence type="ECO:0000256" key="7">
    <source>
        <dbReference type="ARBA" id="ARBA00023186"/>
    </source>
</evidence>
<dbReference type="Pfam" id="PF05698">
    <property type="entry name" value="Trigger_C"/>
    <property type="match status" value="1"/>
</dbReference>
<dbReference type="EMBL" id="MGIP01000011">
    <property type="protein sequence ID" value="OGM91188.1"/>
    <property type="molecule type" value="Genomic_DNA"/>
</dbReference>
<comment type="caution">
    <text evidence="13">The sequence shown here is derived from an EMBL/GenBank/DDBJ whole genome shotgun (WGS) entry which is preliminary data.</text>
</comment>
<dbReference type="GO" id="GO:0051083">
    <property type="term" value="P:'de novo' cotranslational protein folding"/>
    <property type="evidence" value="ECO:0007669"/>
    <property type="project" value="TreeGrafter"/>
</dbReference>
<dbReference type="GO" id="GO:0015031">
    <property type="term" value="P:protein transport"/>
    <property type="evidence" value="ECO:0007669"/>
    <property type="project" value="InterPro"/>
</dbReference>
<comment type="subcellular location">
    <subcellularLocation>
        <location evidence="2">Cytoplasm</location>
    </subcellularLocation>
</comment>
<dbReference type="SUPFAM" id="SSF109998">
    <property type="entry name" value="Triger factor/SurA peptide-binding domain-like"/>
    <property type="match status" value="1"/>
</dbReference>
<dbReference type="InterPro" id="IPR027304">
    <property type="entry name" value="Trigger_fact/SurA_dom_sf"/>
</dbReference>
<accession>A0A1F8DTP5</accession>
<comment type="catalytic activity">
    <reaction evidence="1">
        <text>[protein]-peptidylproline (omega=180) = [protein]-peptidylproline (omega=0)</text>
        <dbReference type="Rhea" id="RHEA:16237"/>
        <dbReference type="Rhea" id="RHEA-COMP:10747"/>
        <dbReference type="Rhea" id="RHEA-COMP:10748"/>
        <dbReference type="ChEBI" id="CHEBI:83833"/>
        <dbReference type="ChEBI" id="CHEBI:83834"/>
        <dbReference type="EC" id="5.2.1.8"/>
    </reaction>
</comment>
<sequence length="325" mass="37890">MLEKYFTIIKTSEPKDAIVDIEIELSAEKFEQHRKDVLRAHSRDLKLPGFRPGHIPADVAEKHLDPQHILKHAAEHALQEQYHYIVEEACIDPISSPRVQIQNMQKGSPLVCTLSIAVRPDVLLPNYKKIATKIKKEQKPIEITDSEVQEFVQSIKKSQKNAGEDSKMSDEELEKNVRETMQREKELEQKQNHRTNLQKELAQESKVHIPALLVEDEFATNIRHIQRDLRKMGVTIEDYLKKMRKSEEEFVKESQASLEEQLKVKFILSEIAGKEHIEPDESELKEQLTYAYAQYPNALKDRVQESVREALTYRKTLEFLERAEF</sequence>
<gene>
    <name evidence="13" type="ORF">A2755_02160</name>
</gene>